<comment type="caution">
    <text evidence="2">The sequence shown here is derived from an EMBL/GenBank/DDBJ whole genome shotgun (WGS) entry which is preliminary data.</text>
</comment>
<sequence>MNDAIMGQAAGWIELTAADGHRMRAYRAPAKVEEIGRLIVAPEIFGINHHIRNVCDGFAQQGFTTVAPDLFDRAERGVELPYDDAGIQRGIALKGAVSTADALQDVAAALAHLGGDGSAAIVGYCWGGSIAWAAAATLPVRAAIGYYGGEIGKTLDSAPRVPTLLHFGEQDHGIPLSVAEGVRSRYPWVPVHVYPAGHGFNCDERGSFHPESAVLALRRTVGLLRAVF</sequence>
<dbReference type="InterPro" id="IPR002925">
    <property type="entry name" value="Dienelactn_hydro"/>
</dbReference>
<dbReference type="PANTHER" id="PTHR46623">
    <property type="entry name" value="CARBOXYMETHYLENEBUTENOLIDASE-RELATED"/>
    <property type="match status" value="1"/>
</dbReference>
<dbReference type="InterPro" id="IPR029058">
    <property type="entry name" value="AB_hydrolase_fold"/>
</dbReference>
<dbReference type="Proteomes" id="UP000652760">
    <property type="component" value="Unassembled WGS sequence"/>
</dbReference>
<evidence type="ECO:0000313" key="3">
    <source>
        <dbReference type="Proteomes" id="UP000652760"/>
    </source>
</evidence>
<evidence type="ECO:0000313" key="2">
    <source>
        <dbReference type="EMBL" id="MBK1842561.1"/>
    </source>
</evidence>
<dbReference type="EMBL" id="JAENHM010000088">
    <property type="protein sequence ID" value="MBK1842561.1"/>
    <property type="molecule type" value="Genomic_DNA"/>
</dbReference>
<name>A0ABS1FGK1_9PROT</name>
<protein>
    <submittedName>
        <fullName evidence="2">Dienelactone hydrolase family protein</fullName>
    </submittedName>
</protein>
<proteinExistence type="predicted"/>
<dbReference type="RefSeq" id="WP_200199216.1">
    <property type="nucleotide sequence ID" value="NZ_JAENHM010000088.1"/>
</dbReference>
<keyword evidence="2" id="KW-0378">Hydrolase</keyword>
<dbReference type="Pfam" id="PF01738">
    <property type="entry name" value="DLH"/>
    <property type="match status" value="1"/>
</dbReference>
<dbReference type="InterPro" id="IPR051049">
    <property type="entry name" value="Dienelactone_hydrolase-like"/>
</dbReference>
<feature type="domain" description="Dienelactone hydrolase" evidence="1">
    <location>
        <begin position="34"/>
        <end position="227"/>
    </location>
</feature>
<reference evidence="3" key="1">
    <citation type="submission" date="2021-01" db="EMBL/GenBank/DDBJ databases">
        <title>Genome public.</title>
        <authorList>
            <person name="Liu C."/>
            <person name="Sun Q."/>
        </authorList>
    </citation>
    <scope>NUCLEOTIDE SEQUENCE [LARGE SCALE GENOMIC DNA]</scope>
    <source>
        <strain evidence="3">YIM B02556</strain>
    </source>
</reference>
<dbReference type="PANTHER" id="PTHR46623:SF6">
    <property type="entry name" value="ALPHA_BETA-HYDROLASES SUPERFAMILY PROTEIN"/>
    <property type="match status" value="1"/>
</dbReference>
<dbReference type="Gene3D" id="3.40.50.1820">
    <property type="entry name" value="alpha/beta hydrolase"/>
    <property type="match status" value="1"/>
</dbReference>
<accession>A0ABS1FGK1</accession>
<gene>
    <name evidence="2" type="ORF">JHL17_34730</name>
</gene>
<dbReference type="SUPFAM" id="SSF53474">
    <property type="entry name" value="alpha/beta-Hydrolases"/>
    <property type="match status" value="1"/>
</dbReference>
<evidence type="ECO:0000259" key="1">
    <source>
        <dbReference type="Pfam" id="PF01738"/>
    </source>
</evidence>
<dbReference type="GO" id="GO:0016787">
    <property type="term" value="F:hydrolase activity"/>
    <property type="evidence" value="ECO:0007669"/>
    <property type="project" value="UniProtKB-KW"/>
</dbReference>
<keyword evidence="3" id="KW-1185">Reference proteome</keyword>
<organism evidence="2 3">
    <name type="scientific">Azospirillum endophyticum</name>
    <dbReference type="NCBI Taxonomy" id="2800326"/>
    <lineage>
        <taxon>Bacteria</taxon>
        <taxon>Pseudomonadati</taxon>
        <taxon>Pseudomonadota</taxon>
        <taxon>Alphaproteobacteria</taxon>
        <taxon>Rhodospirillales</taxon>
        <taxon>Azospirillaceae</taxon>
        <taxon>Azospirillum</taxon>
    </lineage>
</organism>